<proteinExistence type="predicted"/>
<keyword evidence="3" id="KW-1185">Reference proteome</keyword>
<dbReference type="AlphaFoldDB" id="A0A8T0A143"/>
<dbReference type="InterPro" id="IPR012340">
    <property type="entry name" value="NA-bd_OB-fold"/>
</dbReference>
<dbReference type="PANTHER" id="PTHR23270">
    <property type="entry name" value="PROGRAMMED CELL DEATH PROTEIN 11 PRE-RRNA PROCESSING PROTEIN RRP5"/>
    <property type="match status" value="1"/>
</dbReference>
<evidence type="ECO:0000313" key="3">
    <source>
        <dbReference type="Proteomes" id="UP000605970"/>
    </source>
</evidence>
<dbReference type="GO" id="GO:0006364">
    <property type="term" value="P:rRNA processing"/>
    <property type="evidence" value="ECO:0007669"/>
    <property type="project" value="InterPro"/>
</dbReference>
<evidence type="ECO:0000313" key="2">
    <source>
        <dbReference type="EMBL" id="KAF7639764.1"/>
    </source>
</evidence>
<dbReference type="GO" id="GO:0032040">
    <property type="term" value="C:small-subunit processome"/>
    <property type="evidence" value="ECO:0007669"/>
    <property type="project" value="TreeGrafter"/>
</dbReference>
<dbReference type="Gene3D" id="2.40.50.140">
    <property type="entry name" value="Nucleic acid-binding proteins"/>
    <property type="match status" value="2"/>
</dbReference>
<dbReference type="Proteomes" id="UP000605970">
    <property type="component" value="Unassembled WGS sequence"/>
</dbReference>
<dbReference type="OrthoDB" id="412781at2759"/>
<dbReference type="InterPro" id="IPR003029">
    <property type="entry name" value="S1_domain"/>
</dbReference>
<protein>
    <recommendedName>
        <fullName evidence="1">S1 motif domain-containing protein</fullName>
    </recommendedName>
</protein>
<dbReference type="InterPro" id="IPR011990">
    <property type="entry name" value="TPR-like_helical_dom_sf"/>
</dbReference>
<dbReference type="FunFam" id="2.40.50.140:FF:000103">
    <property type="entry name" value="protein RRP5 homolog"/>
    <property type="match status" value="1"/>
</dbReference>
<sequence length="1101" mass="124136">MCTEIDFPRGGSSKIFQSIKNDSNEIPRERKRLKSNLMNDNLHSLKKNKNFVEIDSEDYSNVFRQNISIELLAQNVIGLAFVKFVGDLSVTLECVDGIRLLLPADRISTIFNSQMYTTKANLNNIFHKGQAFAFTIVHERSKSSDAIVSICPYDVNKYLIPASLIKNTVLNGIISGFEDKGVIIDLGFSSSSVKGFVQTEHLPSYLQPDKLFIGQVALFAVREKPGTETRVIKLTGFVGLDSLDENDNINSKQLMPGTIVQVTPDKMVSNGLFVSIKNGPKAYIRKVHLPPRLQLDSTNLLKHFRACVVCVQPHSSLLVLNAHPDIIALSKLEKRLLPENIKIGSSNTGTIYYIDKMKNLYFNIIVGQETQNLITAKCFRVNIDNFEESKFAIGSEHTFRVIGYFSMERQLNVSMKKSHMKQNVFSVESAVPCAKISGEIKAIKDNGLIVKFGNEFYGFVSSLHLFDIPVEDWQKRFKKGQKLICRVLFVDPASNKIMLTAKPSLIKKFGNEKFISKLDSNLVGAVSTGVVIKQLPGGSLLIAFFNRITGVLRSHELIGLPESAKQVGCSIKIRVQSVNPSLSQILLEQPIRAVGMEIKKENKLVAKATQRNITLNKFAKPFRIYTAEVVGAWPYGGTSFATTAELLLPGGSVGRLHVSELDDLSNYSEGSCPMQVLTVSKRKSFPVKGKKLLEELRKSNRIVECTARCDKLNESRRKLSILNYRSEFNLGNVITTFIVKKSQNTTTYLSAEINPDFTAIIPKENIKINSKFDLQSPQLSISEMFDNGELRFGRVIGVNKTNRGKVIVLELIDPSNNCVLLDLEPEKNKILPTSNEYCDDSIYESDNNTLIEGSDVDDESIQGEEEIEMIANGLESVQKFEQTLVINPNAISNWISYINYLSNKSTNSKKSYALGKKVAERALQTITFELNGSDLSKIWQAYLNLEVLLGTEKTLKECFKRACAATEPTNMHRYLINLLKKQSNAEGRETEIRGYFESLIKKTKYIEIEPWFSFARHLLKQNDTDQFRQLLFRAIECTEKRKRKLYLFLDLVLIKGFSRLEEQYGDVERSKTMQKLIINYKEEGKEIDIQSLKRAIGVRID</sequence>
<gene>
    <name evidence="2" type="ORF">Mgra_00000686</name>
</gene>
<dbReference type="SMART" id="SM00316">
    <property type="entry name" value="S1"/>
    <property type="match status" value="6"/>
</dbReference>
<evidence type="ECO:0000259" key="1">
    <source>
        <dbReference type="PROSITE" id="PS50126"/>
    </source>
</evidence>
<reference evidence="2" key="1">
    <citation type="journal article" date="2020" name="Ecol. Evol.">
        <title>Genome structure and content of the rice root-knot nematode (Meloidogyne graminicola).</title>
        <authorList>
            <person name="Phan N.T."/>
            <person name="Danchin E.G.J."/>
            <person name="Klopp C."/>
            <person name="Perfus-Barbeoch L."/>
            <person name="Kozlowski D.K."/>
            <person name="Koutsovoulos G.D."/>
            <person name="Lopez-Roques C."/>
            <person name="Bouchez O."/>
            <person name="Zahm M."/>
            <person name="Besnard G."/>
            <person name="Bellafiore S."/>
        </authorList>
    </citation>
    <scope>NUCLEOTIDE SEQUENCE</scope>
    <source>
        <strain evidence="2">VN-18</strain>
    </source>
</reference>
<organism evidence="2 3">
    <name type="scientific">Meloidogyne graminicola</name>
    <dbReference type="NCBI Taxonomy" id="189291"/>
    <lineage>
        <taxon>Eukaryota</taxon>
        <taxon>Metazoa</taxon>
        <taxon>Ecdysozoa</taxon>
        <taxon>Nematoda</taxon>
        <taxon>Chromadorea</taxon>
        <taxon>Rhabditida</taxon>
        <taxon>Tylenchina</taxon>
        <taxon>Tylenchomorpha</taxon>
        <taxon>Tylenchoidea</taxon>
        <taxon>Meloidogynidae</taxon>
        <taxon>Meloidogyninae</taxon>
        <taxon>Meloidogyne</taxon>
    </lineage>
</organism>
<dbReference type="InterPro" id="IPR045209">
    <property type="entry name" value="Rrp5"/>
</dbReference>
<dbReference type="SUPFAM" id="SSF50249">
    <property type="entry name" value="Nucleic acid-binding proteins"/>
    <property type="match status" value="2"/>
</dbReference>
<accession>A0A8T0A143</accession>
<feature type="domain" description="S1 motif" evidence="1">
    <location>
        <begin position="433"/>
        <end position="502"/>
    </location>
</feature>
<comment type="caution">
    <text evidence="2">The sequence shown here is derived from an EMBL/GenBank/DDBJ whole genome shotgun (WGS) entry which is preliminary data.</text>
</comment>
<name>A0A8T0A143_9BILA</name>
<dbReference type="SUPFAM" id="SSF48452">
    <property type="entry name" value="TPR-like"/>
    <property type="match status" value="1"/>
</dbReference>
<dbReference type="PANTHER" id="PTHR23270:SF10">
    <property type="entry name" value="PROTEIN RRP5 HOMOLOG"/>
    <property type="match status" value="1"/>
</dbReference>
<dbReference type="GO" id="GO:0003723">
    <property type="term" value="F:RNA binding"/>
    <property type="evidence" value="ECO:0007669"/>
    <property type="project" value="TreeGrafter"/>
</dbReference>
<dbReference type="Gene3D" id="1.25.40.10">
    <property type="entry name" value="Tetratricopeptide repeat domain"/>
    <property type="match status" value="1"/>
</dbReference>
<dbReference type="PROSITE" id="PS50126">
    <property type="entry name" value="S1"/>
    <property type="match status" value="1"/>
</dbReference>
<dbReference type="EMBL" id="JABEBT010000003">
    <property type="protein sequence ID" value="KAF7639764.1"/>
    <property type="molecule type" value="Genomic_DNA"/>
</dbReference>